<evidence type="ECO:0000259" key="8">
    <source>
        <dbReference type="Pfam" id="PF05140"/>
    </source>
</evidence>
<feature type="domain" description="ResB-like" evidence="8">
    <location>
        <begin position="348"/>
        <end position="422"/>
    </location>
</feature>
<dbReference type="PANTHER" id="PTHR30071:SF1">
    <property type="entry name" value="CYTOCHROME B_B6 PROTEIN-RELATED"/>
    <property type="match status" value="1"/>
</dbReference>
<reference evidence="9" key="1">
    <citation type="journal article" date="2014" name="Int. J. Syst. Evol. Microbiol.">
        <title>Complete genome sequence of Corynebacterium casei LMG S-19264T (=DSM 44701T), isolated from a smear-ripened cheese.</title>
        <authorList>
            <consortium name="US DOE Joint Genome Institute (JGI-PGF)"/>
            <person name="Walter F."/>
            <person name="Albersmeier A."/>
            <person name="Kalinowski J."/>
            <person name="Ruckert C."/>
        </authorList>
    </citation>
    <scope>NUCLEOTIDE SEQUENCE</scope>
    <source>
        <strain evidence="9">CGMCC 1.12924</strain>
    </source>
</reference>
<evidence type="ECO:0000313" key="9">
    <source>
        <dbReference type="EMBL" id="GGD83931.1"/>
    </source>
</evidence>
<feature type="transmembrane region" description="Helical" evidence="6">
    <location>
        <begin position="12"/>
        <end position="32"/>
    </location>
</feature>
<evidence type="ECO:0000313" key="10">
    <source>
        <dbReference type="Proteomes" id="UP000652231"/>
    </source>
</evidence>
<feature type="transmembrane region" description="Helical" evidence="6">
    <location>
        <begin position="52"/>
        <end position="70"/>
    </location>
</feature>
<feature type="transmembrane region" description="Helical" evidence="6">
    <location>
        <begin position="82"/>
        <end position="102"/>
    </location>
</feature>
<proteinExistence type="predicted"/>
<dbReference type="InterPro" id="IPR045062">
    <property type="entry name" value="Cyt_c_biogenesis_CcsA/CcmC"/>
</dbReference>
<dbReference type="GO" id="GO:0020037">
    <property type="term" value="F:heme binding"/>
    <property type="evidence" value="ECO:0007669"/>
    <property type="project" value="InterPro"/>
</dbReference>
<dbReference type="Proteomes" id="UP000652231">
    <property type="component" value="Unassembled WGS sequence"/>
</dbReference>
<dbReference type="AlphaFoldDB" id="A0A8J2Y805"/>
<keyword evidence="10" id="KW-1185">Reference proteome</keyword>
<feature type="transmembrane region" description="Helical" evidence="6">
    <location>
        <begin position="838"/>
        <end position="855"/>
    </location>
</feature>
<feature type="transmembrane region" description="Helical" evidence="6">
    <location>
        <begin position="962"/>
        <end position="980"/>
    </location>
</feature>
<feature type="transmembrane region" description="Helical" evidence="6">
    <location>
        <begin position="923"/>
        <end position="942"/>
    </location>
</feature>
<sequence>MQKKIASILFSTRLTGILFIVFAIAMGVGTFLDAQQTTSPTPYSRVMVYNAWWFEAIMVLFAINFVGNIFRYRLLRKEKWATLLIHLSFILILFGAFITRYIGFEGVMPIREGATENVMLSEKVYLTTLIDGDYEVDGVPQRRNHQKALLLSERLNNDFTIHTDYKGQPVTIEYVDFISGAIESLVEDEDGEEYLELVEAEGGERHSHWLKNGQVSSIHGVLFALNKFTEGAINITLDEEDGYQIYTPFSGDYMRMADQLQGDVVSDSLQPLQLRSLYQMAGMSFVIPQGINRGTFDLIKAPEDQPSNMDALVIKATSNNEAKIVRLLGGQGFAPKPTSVELGGLEFHFSYGSKEIELPFSITLNDFIAEKYPGTESAYSSFMSKVTVNNPDDTSFDYDIYMNHVLDHEGYRFFQASFDPDEQGTVLSVNHDFWGTWVTYIGYVLLYIGLMAIWFDPNSRFTALKRMLDKIKTKKAKLATLVLFVLGSSVYAQESHQHREVDVDQLDSIIFANEVDKEHAAKFGQLIIQDEGGRMKPVNTFASELLRKVSKSDHYKGLDANQALLSMSEFPRLWVEIPMINLKRGNDSIRKLIEVPVETEKVSLIEMFDQQGNSKIGPYLEEASKKATPNQYEKDLLKTYESLYLLNQGLSGTVLRIFPVPHDDNNTWVSFPELSAAGISGEDSLYTRNILPMYFSELKEARKTGDYTKANGYIESITNYQKKYGSNIMPSENRVKAEIFYNKVDIFNRLYKYFLLIGVLMFTFLIIQIFKEKNRTLSLLVNVSKYIIWLFFILMTLGLILRWYISGHAPWSDAYESVIYVAWATVFFGLAFGRKSNLTVASTAFVASIVLWVAHQNWMDPAIANLVPVLDSYWLMIHVSVIVGSYGPFTLAMILGLVALLLMILTNQKNKHKMDLNIKELTIINELALILGIGLLTIGNFLGGMWANESWGRYWGWDPKETWALISIMIYAFVIHLRLIPGMRSRWLYNVMSVLAFASIMMTYFGVNFYLVGLHSYASGDKPITPGFVYYSLAFVFILSALAYFKYKKYYSKK</sequence>
<dbReference type="InterPro" id="IPR007816">
    <property type="entry name" value="ResB-like_domain"/>
</dbReference>
<dbReference type="RefSeq" id="WP_188439169.1">
    <property type="nucleotide sequence ID" value="NZ_BMGK01000002.1"/>
</dbReference>
<dbReference type="Pfam" id="PF01578">
    <property type="entry name" value="Cytochrom_C_asm"/>
    <property type="match status" value="1"/>
</dbReference>
<accession>A0A8J2Y805</accession>
<dbReference type="EMBL" id="BMGK01000002">
    <property type="protein sequence ID" value="GGD83931.1"/>
    <property type="molecule type" value="Genomic_DNA"/>
</dbReference>
<comment type="subcellular location">
    <subcellularLocation>
        <location evidence="1">Membrane</location>
        <topology evidence="1">Multi-pass membrane protein</topology>
    </subcellularLocation>
</comment>
<feature type="transmembrane region" description="Helical" evidence="6">
    <location>
        <begin position="750"/>
        <end position="770"/>
    </location>
</feature>
<evidence type="ECO:0000256" key="3">
    <source>
        <dbReference type="ARBA" id="ARBA00022748"/>
    </source>
</evidence>
<keyword evidence="5 6" id="KW-0472">Membrane</keyword>
<dbReference type="InterPro" id="IPR002541">
    <property type="entry name" value="Cyt_c_assembly"/>
</dbReference>
<feature type="domain" description="Cytochrome c assembly protein" evidence="7">
    <location>
        <begin position="811"/>
        <end position="1015"/>
    </location>
</feature>
<evidence type="ECO:0000259" key="7">
    <source>
        <dbReference type="Pfam" id="PF01578"/>
    </source>
</evidence>
<feature type="transmembrane region" description="Helical" evidence="6">
    <location>
        <begin position="817"/>
        <end position="833"/>
    </location>
</feature>
<keyword evidence="4 6" id="KW-1133">Transmembrane helix</keyword>
<evidence type="ECO:0000256" key="4">
    <source>
        <dbReference type="ARBA" id="ARBA00022989"/>
    </source>
</evidence>
<dbReference type="PANTHER" id="PTHR30071">
    <property type="entry name" value="HEME EXPORTER PROTEIN C"/>
    <property type="match status" value="1"/>
</dbReference>
<feature type="transmembrane region" description="Helical" evidence="6">
    <location>
        <begin position="1027"/>
        <end position="1045"/>
    </location>
</feature>
<feature type="transmembrane region" description="Helical" evidence="6">
    <location>
        <begin position="875"/>
        <end position="902"/>
    </location>
</feature>
<feature type="transmembrane region" description="Helical" evidence="6">
    <location>
        <begin position="987"/>
        <end position="1007"/>
    </location>
</feature>
<feature type="transmembrane region" description="Helical" evidence="6">
    <location>
        <begin position="476"/>
        <end position="492"/>
    </location>
</feature>
<keyword evidence="3" id="KW-0201">Cytochrome c-type biogenesis</keyword>
<gene>
    <name evidence="9" type="primary">ccsBA</name>
    <name evidence="9" type="ORF">GCM10011312_04960</name>
</gene>
<dbReference type="GO" id="GO:0005886">
    <property type="term" value="C:plasma membrane"/>
    <property type="evidence" value="ECO:0007669"/>
    <property type="project" value="TreeGrafter"/>
</dbReference>
<dbReference type="Pfam" id="PF05140">
    <property type="entry name" value="ResB"/>
    <property type="match status" value="1"/>
</dbReference>
<reference evidence="9" key="2">
    <citation type="submission" date="2020-09" db="EMBL/GenBank/DDBJ databases">
        <authorList>
            <person name="Sun Q."/>
            <person name="Zhou Y."/>
        </authorList>
    </citation>
    <scope>NUCLEOTIDE SEQUENCE</scope>
    <source>
        <strain evidence="9">CGMCC 1.12924</strain>
    </source>
</reference>
<evidence type="ECO:0000256" key="1">
    <source>
        <dbReference type="ARBA" id="ARBA00004141"/>
    </source>
</evidence>
<organism evidence="9 10">
    <name type="scientific">Planktosalinus lacus</name>
    <dbReference type="NCBI Taxonomy" id="1526573"/>
    <lineage>
        <taxon>Bacteria</taxon>
        <taxon>Pseudomonadati</taxon>
        <taxon>Bacteroidota</taxon>
        <taxon>Flavobacteriia</taxon>
        <taxon>Flavobacteriales</taxon>
        <taxon>Flavobacteriaceae</taxon>
        <taxon>Planktosalinus</taxon>
    </lineage>
</organism>
<keyword evidence="2 6" id="KW-0812">Transmembrane</keyword>
<feature type="transmembrane region" description="Helical" evidence="6">
    <location>
        <begin position="434"/>
        <end position="455"/>
    </location>
</feature>
<comment type="caution">
    <text evidence="9">The sequence shown here is derived from an EMBL/GenBank/DDBJ whole genome shotgun (WGS) entry which is preliminary data.</text>
</comment>
<evidence type="ECO:0000256" key="5">
    <source>
        <dbReference type="ARBA" id="ARBA00023136"/>
    </source>
</evidence>
<name>A0A8J2Y805_9FLAO</name>
<evidence type="ECO:0000256" key="2">
    <source>
        <dbReference type="ARBA" id="ARBA00022692"/>
    </source>
</evidence>
<evidence type="ECO:0000256" key="6">
    <source>
        <dbReference type="SAM" id="Phobius"/>
    </source>
</evidence>
<dbReference type="GO" id="GO:0017004">
    <property type="term" value="P:cytochrome complex assembly"/>
    <property type="evidence" value="ECO:0007669"/>
    <property type="project" value="UniProtKB-KW"/>
</dbReference>
<protein>
    <submittedName>
        <fullName evidence="9">Cytochrome c biogenesis protein</fullName>
    </submittedName>
</protein>
<feature type="transmembrane region" description="Helical" evidence="6">
    <location>
        <begin position="786"/>
        <end position="805"/>
    </location>
</feature>